<accession>A0A2U1LSL7</accession>
<dbReference type="EMBL" id="PKPP01007959">
    <property type="protein sequence ID" value="PWA51993.1"/>
    <property type="molecule type" value="Genomic_DNA"/>
</dbReference>
<dbReference type="GO" id="GO:0005576">
    <property type="term" value="C:extracellular region"/>
    <property type="evidence" value="ECO:0007669"/>
    <property type="project" value="UniProtKB-SubCell"/>
</dbReference>
<protein>
    <submittedName>
        <fullName evidence="7">Plant self-incompatibility S1</fullName>
    </submittedName>
</protein>
<keyword evidence="5 6" id="KW-0732">Signal</keyword>
<keyword evidence="4" id="KW-0964">Secreted</keyword>
<proteinExistence type="inferred from homology"/>
<evidence type="ECO:0000256" key="3">
    <source>
        <dbReference type="ARBA" id="ARBA00022471"/>
    </source>
</evidence>
<name>A0A2U1LSL7_ARTAN</name>
<reference evidence="7 8" key="1">
    <citation type="journal article" date="2018" name="Mol. Plant">
        <title>The genome of Artemisia annua provides insight into the evolution of Asteraceae family and artemisinin biosynthesis.</title>
        <authorList>
            <person name="Shen Q."/>
            <person name="Zhang L."/>
            <person name="Liao Z."/>
            <person name="Wang S."/>
            <person name="Yan T."/>
            <person name="Shi P."/>
            <person name="Liu M."/>
            <person name="Fu X."/>
            <person name="Pan Q."/>
            <person name="Wang Y."/>
            <person name="Lv Z."/>
            <person name="Lu X."/>
            <person name="Zhang F."/>
            <person name="Jiang W."/>
            <person name="Ma Y."/>
            <person name="Chen M."/>
            <person name="Hao X."/>
            <person name="Li L."/>
            <person name="Tang Y."/>
            <person name="Lv G."/>
            <person name="Zhou Y."/>
            <person name="Sun X."/>
            <person name="Brodelius P.E."/>
            <person name="Rose J.K.C."/>
            <person name="Tang K."/>
        </authorList>
    </citation>
    <scope>NUCLEOTIDE SEQUENCE [LARGE SCALE GENOMIC DNA]</scope>
    <source>
        <strain evidence="8">cv. Huhao1</strain>
        <tissue evidence="7">Leaf</tissue>
    </source>
</reference>
<sequence>MNLIISALFILTTLSFNIAFEPNDFTQFRTWIHNAIEENISLHVYQEGRDDYGRATLGFQEKFTWKCGVHFGTHVVGEFWWGEKYTHISVYNGDVFKLCFDGNIFSTQHCYWRVQSDGFYISRYNRTDPKYWNRWHTW</sequence>
<evidence type="ECO:0000256" key="6">
    <source>
        <dbReference type="SAM" id="SignalP"/>
    </source>
</evidence>
<evidence type="ECO:0000313" key="7">
    <source>
        <dbReference type="EMBL" id="PWA51993.1"/>
    </source>
</evidence>
<evidence type="ECO:0000256" key="2">
    <source>
        <dbReference type="ARBA" id="ARBA00005581"/>
    </source>
</evidence>
<dbReference type="InterPro" id="IPR010264">
    <property type="entry name" value="Self-incomp_S1"/>
</dbReference>
<comment type="subcellular location">
    <subcellularLocation>
        <location evidence="1">Secreted</location>
    </subcellularLocation>
</comment>
<dbReference type="OrthoDB" id="876876at2759"/>
<gene>
    <name evidence="7" type="ORF">CTI12_AA459240</name>
</gene>
<comment type="similarity">
    <text evidence="2">Belongs to the plant self-incompatibility (S1) protein family.</text>
</comment>
<dbReference type="GO" id="GO:0060320">
    <property type="term" value="P:rejection of self pollen"/>
    <property type="evidence" value="ECO:0007669"/>
    <property type="project" value="UniProtKB-KW"/>
</dbReference>
<dbReference type="Pfam" id="PF05938">
    <property type="entry name" value="Self-incomp_S1"/>
    <property type="match status" value="1"/>
</dbReference>
<evidence type="ECO:0000256" key="5">
    <source>
        <dbReference type="ARBA" id="ARBA00022729"/>
    </source>
</evidence>
<feature type="chain" id="PRO_5036462038" evidence="6">
    <location>
        <begin position="20"/>
        <end position="138"/>
    </location>
</feature>
<dbReference type="Proteomes" id="UP000245207">
    <property type="component" value="Unassembled WGS sequence"/>
</dbReference>
<organism evidence="7 8">
    <name type="scientific">Artemisia annua</name>
    <name type="common">Sweet wormwood</name>
    <dbReference type="NCBI Taxonomy" id="35608"/>
    <lineage>
        <taxon>Eukaryota</taxon>
        <taxon>Viridiplantae</taxon>
        <taxon>Streptophyta</taxon>
        <taxon>Embryophyta</taxon>
        <taxon>Tracheophyta</taxon>
        <taxon>Spermatophyta</taxon>
        <taxon>Magnoliopsida</taxon>
        <taxon>eudicotyledons</taxon>
        <taxon>Gunneridae</taxon>
        <taxon>Pentapetalae</taxon>
        <taxon>asterids</taxon>
        <taxon>campanulids</taxon>
        <taxon>Asterales</taxon>
        <taxon>Asteraceae</taxon>
        <taxon>Asteroideae</taxon>
        <taxon>Anthemideae</taxon>
        <taxon>Artemisiinae</taxon>
        <taxon>Artemisia</taxon>
    </lineage>
</organism>
<comment type="caution">
    <text evidence="7">The sequence shown here is derived from an EMBL/GenBank/DDBJ whole genome shotgun (WGS) entry which is preliminary data.</text>
</comment>
<dbReference type="AlphaFoldDB" id="A0A2U1LSL7"/>
<evidence type="ECO:0000256" key="4">
    <source>
        <dbReference type="ARBA" id="ARBA00022525"/>
    </source>
</evidence>
<keyword evidence="3" id="KW-0713">Self-incompatibility</keyword>
<evidence type="ECO:0000256" key="1">
    <source>
        <dbReference type="ARBA" id="ARBA00004613"/>
    </source>
</evidence>
<keyword evidence="8" id="KW-1185">Reference proteome</keyword>
<evidence type="ECO:0000313" key="8">
    <source>
        <dbReference type="Proteomes" id="UP000245207"/>
    </source>
</evidence>
<feature type="signal peptide" evidence="6">
    <location>
        <begin position="1"/>
        <end position="19"/>
    </location>
</feature>